<evidence type="ECO:0000313" key="1">
    <source>
        <dbReference type="EMBL" id="EDX71431.1"/>
    </source>
</evidence>
<gene>
    <name evidence="1" type="ORF">MC7420_1645</name>
</gene>
<name>B4W305_9CYAN</name>
<dbReference type="eggNOG" id="COG0515">
    <property type="taxonomic scope" value="Bacteria"/>
</dbReference>
<proteinExistence type="predicted"/>
<organism evidence="1 2">
    <name type="scientific">Coleofasciculus chthonoplastes PCC 7420</name>
    <dbReference type="NCBI Taxonomy" id="118168"/>
    <lineage>
        <taxon>Bacteria</taxon>
        <taxon>Bacillati</taxon>
        <taxon>Cyanobacteriota</taxon>
        <taxon>Cyanophyceae</taxon>
        <taxon>Coleofasciculales</taxon>
        <taxon>Coleofasciculaceae</taxon>
        <taxon>Coleofasciculus</taxon>
    </lineage>
</organism>
<keyword evidence="2" id="KW-1185">Reference proteome</keyword>
<dbReference type="Proteomes" id="UP000003835">
    <property type="component" value="Unassembled WGS sequence"/>
</dbReference>
<dbReference type="AlphaFoldDB" id="B4W305"/>
<accession>B4W305</accession>
<protein>
    <submittedName>
        <fullName evidence="1">Uncharacterized protein</fullName>
    </submittedName>
</protein>
<dbReference type="EMBL" id="DS989873">
    <property type="protein sequence ID" value="EDX71431.1"/>
    <property type="molecule type" value="Genomic_DNA"/>
</dbReference>
<sequence>MITYLTREQVPITGKQTKGGWIEIKLPNQGLAWAHRQVILDEEDIDSCMFEQGMTIELVPDIPPPPDFVYDDDDD</sequence>
<reference evidence="1 2" key="1">
    <citation type="submission" date="2008-07" db="EMBL/GenBank/DDBJ databases">
        <authorList>
            <person name="Tandeau de Marsac N."/>
            <person name="Ferriera S."/>
            <person name="Johnson J."/>
            <person name="Kravitz S."/>
            <person name="Beeson K."/>
            <person name="Sutton G."/>
            <person name="Rogers Y.-H."/>
            <person name="Friedman R."/>
            <person name="Frazier M."/>
            <person name="Venter J.C."/>
        </authorList>
    </citation>
    <scope>NUCLEOTIDE SEQUENCE [LARGE SCALE GENOMIC DNA]</scope>
    <source>
        <strain evidence="1 2">PCC 7420</strain>
    </source>
</reference>
<dbReference type="STRING" id="118168.MC7420_1645"/>
<evidence type="ECO:0000313" key="2">
    <source>
        <dbReference type="Proteomes" id="UP000003835"/>
    </source>
</evidence>
<dbReference type="HOGENOM" id="CLU_2664763_0_0_3"/>